<proteinExistence type="predicted"/>
<organism evidence="1 2">
    <name type="scientific">Methylobacterium platani</name>
    <dbReference type="NCBI Taxonomy" id="427683"/>
    <lineage>
        <taxon>Bacteria</taxon>
        <taxon>Pseudomonadati</taxon>
        <taxon>Pseudomonadota</taxon>
        <taxon>Alphaproteobacteria</taxon>
        <taxon>Hyphomicrobiales</taxon>
        <taxon>Methylobacteriaceae</taxon>
        <taxon>Methylobacterium</taxon>
    </lineage>
</organism>
<reference evidence="1 2" key="1">
    <citation type="submission" date="2016-04" db="EMBL/GenBank/DDBJ databases">
        <authorList>
            <person name="Evans L.H."/>
            <person name="Alamgir A."/>
            <person name="Owens N."/>
            <person name="Weber N.D."/>
            <person name="Virtaneva K."/>
            <person name="Barbian K."/>
            <person name="Babar A."/>
            <person name="Rosenke K."/>
        </authorList>
    </citation>
    <scope>NUCLEOTIDE SEQUENCE [LARGE SCALE GENOMIC DNA]</scope>
    <source>
        <strain evidence="1 2">PMB02</strain>
    </source>
</reference>
<dbReference type="AlphaFoldDB" id="A0A179SB26"/>
<dbReference type="Proteomes" id="UP000078316">
    <property type="component" value="Unassembled WGS sequence"/>
</dbReference>
<accession>A0A179SB26</accession>
<dbReference type="STRING" id="427683.A5481_12070"/>
<name>A0A179SB26_9HYPH</name>
<dbReference type="EMBL" id="LWHQ01000021">
    <property type="protein sequence ID" value="OAS24828.1"/>
    <property type="molecule type" value="Genomic_DNA"/>
</dbReference>
<dbReference type="RefSeq" id="WP_048432558.1">
    <property type="nucleotide sequence ID" value="NZ_LWHQ01000021.1"/>
</dbReference>
<evidence type="ECO:0000313" key="2">
    <source>
        <dbReference type="Proteomes" id="UP000078316"/>
    </source>
</evidence>
<comment type="caution">
    <text evidence="1">The sequence shown here is derived from an EMBL/GenBank/DDBJ whole genome shotgun (WGS) entry which is preliminary data.</text>
</comment>
<sequence length="94" mass="10381">MDKVSFGVANMHCRLSATPEHWDVKFAVFGRGITGTVIVPVAYGLYSGENILKVARNDLRIFSGSLADATAPYALTPDQVTRLRKDYQPDPLLR</sequence>
<gene>
    <name evidence="1" type="ORF">A5481_12070</name>
</gene>
<protein>
    <submittedName>
        <fullName evidence="1">Uncharacterized protein</fullName>
    </submittedName>
</protein>
<evidence type="ECO:0000313" key="1">
    <source>
        <dbReference type="EMBL" id="OAS24828.1"/>
    </source>
</evidence>